<evidence type="ECO:0000313" key="3">
    <source>
        <dbReference type="EMBL" id="TPX50683.1"/>
    </source>
</evidence>
<sequence>MQVITIKSNHNVLSFNHNQIKLVINIDLSWDSQKPCLTFTNRRLTSTTAKPLHDLTAKDVRFSWDQQHEKAFEKIKELVKADVVLTFPDFTKPFYISFDASELGIGATLQQMSDKGQLRPLEFYS</sequence>
<dbReference type="VEuPathDB" id="FungiDB:SeMB42_g06353"/>
<dbReference type="GO" id="GO:0003824">
    <property type="term" value="F:catalytic activity"/>
    <property type="evidence" value="ECO:0007669"/>
    <property type="project" value="UniProtKB-KW"/>
</dbReference>
<dbReference type="Gene3D" id="3.30.70.270">
    <property type="match status" value="1"/>
</dbReference>
<dbReference type="SUPFAM" id="SSF56672">
    <property type="entry name" value="DNA/RNA polymerases"/>
    <property type="match status" value="1"/>
</dbReference>
<evidence type="ECO:0000259" key="2">
    <source>
        <dbReference type="Pfam" id="PF17919"/>
    </source>
</evidence>
<organism evidence="3 4">
    <name type="scientific">Synchytrium endobioticum</name>
    <dbReference type="NCBI Taxonomy" id="286115"/>
    <lineage>
        <taxon>Eukaryota</taxon>
        <taxon>Fungi</taxon>
        <taxon>Fungi incertae sedis</taxon>
        <taxon>Chytridiomycota</taxon>
        <taxon>Chytridiomycota incertae sedis</taxon>
        <taxon>Chytridiomycetes</taxon>
        <taxon>Synchytriales</taxon>
        <taxon>Synchytriaceae</taxon>
        <taxon>Synchytrium</taxon>
    </lineage>
</organism>
<dbReference type="PANTHER" id="PTHR37984:SF5">
    <property type="entry name" value="PROTEIN NYNRIN-LIKE"/>
    <property type="match status" value="1"/>
</dbReference>
<dbReference type="InterPro" id="IPR041577">
    <property type="entry name" value="RT_RNaseH_2"/>
</dbReference>
<feature type="non-terminal residue" evidence="3">
    <location>
        <position position="125"/>
    </location>
</feature>
<reference evidence="3 4" key="1">
    <citation type="journal article" date="2019" name="Sci. Rep.">
        <title>Comparative genomics of chytrid fungi reveal insights into the obligate biotrophic and pathogenic lifestyle of Synchytrium endobioticum.</title>
        <authorList>
            <person name="van de Vossenberg B.T.L.H."/>
            <person name="Warris S."/>
            <person name="Nguyen H.D.T."/>
            <person name="van Gent-Pelzer M.P.E."/>
            <person name="Joly D.L."/>
            <person name="van de Geest H.C."/>
            <person name="Bonants P.J.M."/>
            <person name="Smith D.S."/>
            <person name="Levesque C.A."/>
            <person name="van der Lee T.A.J."/>
        </authorList>
    </citation>
    <scope>NUCLEOTIDE SEQUENCE [LARGE SCALE GENOMIC DNA]</scope>
    <source>
        <strain evidence="3 4">LEV6574</strain>
    </source>
</reference>
<keyword evidence="1" id="KW-0511">Multifunctional enzyme</keyword>
<dbReference type="InterPro" id="IPR043128">
    <property type="entry name" value="Rev_trsase/Diguanyl_cyclase"/>
</dbReference>
<evidence type="ECO:0000313" key="4">
    <source>
        <dbReference type="Proteomes" id="UP000320475"/>
    </source>
</evidence>
<dbReference type="InterPro" id="IPR050951">
    <property type="entry name" value="Retrovirus_Pol_polyprotein"/>
</dbReference>
<protein>
    <recommendedName>
        <fullName evidence="2">Reverse transcriptase/retrotransposon-derived protein RNase H-like domain-containing protein</fullName>
    </recommendedName>
</protein>
<dbReference type="OrthoDB" id="5593162at2759"/>
<evidence type="ECO:0000256" key="1">
    <source>
        <dbReference type="ARBA" id="ARBA00023268"/>
    </source>
</evidence>
<proteinExistence type="predicted"/>
<name>A0A507DGF3_9FUNG</name>
<dbReference type="Pfam" id="PF17919">
    <property type="entry name" value="RT_RNaseH_2"/>
    <property type="match status" value="1"/>
</dbReference>
<gene>
    <name evidence="3" type="ORF">SeLEV6574_g00726</name>
</gene>
<dbReference type="PANTHER" id="PTHR37984">
    <property type="entry name" value="PROTEIN CBG26694"/>
    <property type="match status" value="1"/>
</dbReference>
<dbReference type="AlphaFoldDB" id="A0A507DGF3"/>
<dbReference type="EMBL" id="QEAM01000014">
    <property type="protein sequence ID" value="TPX50683.1"/>
    <property type="molecule type" value="Genomic_DNA"/>
</dbReference>
<dbReference type="InterPro" id="IPR043502">
    <property type="entry name" value="DNA/RNA_pol_sf"/>
</dbReference>
<dbReference type="Proteomes" id="UP000320475">
    <property type="component" value="Unassembled WGS sequence"/>
</dbReference>
<comment type="caution">
    <text evidence="3">The sequence shown here is derived from an EMBL/GenBank/DDBJ whole genome shotgun (WGS) entry which is preliminary data.</text>
</comment>
<accession>A0A507DGF3</accession>
<feature type="domain" description="Reverse transcriptase/retrotransposon-derived protein RNase H-like" evidence="2">
    <location>
        <begin position="64"/>
        <end position="125"/>
    </location>
</feature>